<feature type="region of interest" description="Disordered" evidence="7">
    <location>
        <begin position="791"/>
        <end position="1267"/>
    </location>
</feature>
<dbReference type="Gene3D" id="1.25.40.860">
    <property type="match status" value="2"/>
</dbReference>
<protein>
    <recommendedName>
        <fullName evidence="8">PCI domain-containing protein</fullName>
    </recommendedName>
</protein>
<dbReference type="Gene3D" id="4.10.860.10">
    <property type="entry name" value="UVR domain"/>
    <property type="match status" value="1"/>
</dbReference>
<name>A0A0B6ZER1_9EUPU</name>
<keyword evidence="4" id="KW-0694">RNA-binding</keyword>
<evidence type="ECO:0000256" key="1">
    <source>
        <dbReference type="ARBA" id="ARBA00004496"/>
    </source>
</evidence>
<evidence type="ECO:0000259" key="8">
    <source>
        <dbReference type="PROSITE" id="PS50250"/>
    </source>
</evidence>
<comment type="subcellular location">
    <subcellularLocation>
        <location evidence="1">Cytoplasm</location>
    </subcellularLocation>
</comment>
<feature type="compositionally biased region" description="Basic and acidic residues" evidence="7">
    <location>
        <begin position="791"/>
        <end position="931"/>
    </location>
</feature>
<feature type="coiled-coil region" evidence="6">
    <location>
        <begin position="659"/>
        <end position="693"/>
    </location>
</feature>
<evidence type="ECO:0000256" key="6">
    <source>
        <dbReference type="SAM" id="Coils"/>
    </source>
</evidence>
<evidence type="ECO:0000313" key="9">
    <source>
        <dbReference type="EMBL" id="CEK66215.1"/>
    </source>
</evidence>
<dbReference type="InterPro" id="IPR027512">
    <property type="entry name" value="EIF3A"/>
</dbReference>
<accession>A0A0B6ZER1</accession>
<dbReference type="GO" id="GO:0003729">
    <property type="term" value="F:mRNA binding"/>
    <property type="evidence" value="ECO:0007669"/>
    <property type="project" value="TreeGrafter"/>
</dbReference>
<feature type="compositionally biased region" description="Basic and acidic residues" evidence="7">
    <location>
        <begin position="1234"/>
        <end position="1267"/>
    </location>
</feature>
<reference evidence="9" key="1">
    <citation type="submission" date="2014-12" db="EMBL/GenBank/DDBJ databases">
        <title>Insight into the proteome of Arion vulgaris.</title>
        <authorList>
            <person name="Aradska J."/>
            <person name="Bulat T."/>
            <person name="Smidak R."/>
            <person name="Sarate P."/>
            <person name="Gangsoo J."/>
            <person name="Sialana F."/>
            <person name="Bilban M."/>
            <person name="Lubec G."/>
        </authorList>
    </citation>
    <scope>NUCLEOTIDE SEQUENCE</scope>
    <source>
        <tissue evidence="9">Skin</tissue>
    </source>
</reference>
<dbReference type="SMART" id="SM00088">
    <property type="entry name" value="PINT"/>
    <property type="match status" value="1"/>
</dbReference>
<dbReference type="InterPro" id="IPR000717">
    <property type="entry name" value="PCI_dom"/>
</dbReference>
<keyword evidence="5" id="KW-0648">Protein biosynthesis</keyword>
<keyword evidence="3" id="KW-0396">Initiation factor</keyword>
<proteinExistence type="inferred from homology"/>
<evidence type="ECO:0000256" key="3">
    <source>
        <dbReference type="ARBA" id="ARBA00022540"/>
    </source>
</evidence>
<dbReference type="GO" id="GO:0001732">
    <property type="term" value="P:formation of cytoplasmic translation initiation complex"/>
    <property type="evidence" value="ECO:0007669"/>
    <property type="project" value="TreeGrafter"/>
</dbReference>
<dbReference type="Pfam" id="PF01399">
    <property type="entry name" value="PCI"/>
    <property type="match status" value="1"/>
</dbReference>
<dbReference type="Pfam" id="PF22591">
    <property type="entry name" value="eIF3a_PCI_TPR-like"/>
    <property type="match status" value="1"/>
</dbReference>
<feature type="compositionally biased region" description="Basic and acidic residues" evidence="7">
    <location>
        <begin position="1191"/>
        <end position="1226"/>
    </location>
</feature>
<keyword evidence="2" id="KW-0963">Cytoplasm</keyword>
<dbReference type="GO" id="GO:0002188">
    <property type="term" value="P:translation reinitiation"/>
    <property type="evidence" value="ECO:0007669"/>
    <property type="project" value="TreeGrafter"/>
</dbReference>
<dbReference type="GO" id="GO:0071540">
    <property type="term" value="C:eukaryotic translation initiation factor 3 complex, eIF3e"/>
    <property type="evidence" value="ECO:0007669"/>
    <property type="project" value="TreeGrafter"/>
</dbReference>
<dbReference type="GO" id="GO:0071541">
    <property type="term" value="C:eukaryotic translation initiation factor 3 complex, eIF3m"/>
    <property type="evidence" value="ECO:0007669"/>
    <property type="project" value="TreeGrafter"/>
</dbReference>
<dbReference type="PANTHER" id="PTHR14005:SF0">
    <property type="entry name" value="EUKARYOTIC TRANSLATION INITIATION FACTOR 3 SUBUNIT A"/>
    <property type="match status" value="1"/>
</dbReference>
<keyword evidence="6" id="KW-0175">Coiled coil</keyword>
<gene>
    <name evidence="9" type="primary">ORF57683</name>
</gene>
<dbReference type="AlphaFoldDB" id="A0A0B6ZER1"/>
<dbReference type="FunFam" id="4.10.860.10:FF:000001">
    <property type="entry name" value="Eukaryotic translation initiation factor 3 subunit A"/>
    <property type="match status" value="1"/>
</dbReference>
<dbReference type="EMBL" id="HACG01019350">
    <property type="protein sequence ID" value="CEK66215.1"/>
    <property type="molecule type" value="Transcribed_RNA"/>
</dbReference>
<dbReference type="GO" id="GO:0043614">
    <property type="term" value="C:multi-eIF complex"/>
    <property type="evidence" value="ECO:0007669"/>
    <property type="project" value="TreeGrafter"/>
</dbReference>
<dbReference type="PROSITE" id="PS50250">
    <property type="entry name" value="PCI"/>
    <property type="match status" value="1"/>
</dbReference>
<feature type="non-terminal residue" evidence="9">
    <location>
        <position position="1267"/>
    </location>
</feature>
<feature type="compositionally biased region" description="Basic and acidic residues" evidence="7">
    <location>
        <begin position="612"/>
        <end position="627"/>
    </location>
</feature>
<dbReference type="PANTHER" id="PTHR14005">
    <property type="entry name" value="EUKARYOTIC TRANSLATION INITIATION FACTOR 3, THETA SUBUNIT"/>
    <property type="match status" value="1"/>
</dbReference>
<dbReference type="GO" id="GO:0003743">
    <property type="term" value="F:translation initiation factor activity"/>
    <property type="evidence" value="ECO:0007669"/>
    <property type="project" value="UniProtKB-KW"/>
</dbReference>
<evidence type="ECO:0000256" key="4">
    <source>
        <dbReference type="ARBA" id="ARBA00022884"/>
    </source>
</evidence>
<sequence>MPTYFQKPENALKRADEFIDVGKKQRALDALYDVIKSKKHRTWQKTHEPIMEKYLELCVELRKSHIAKEGLYQYKNICQQVNISSLVEVVKNYIGLAEEKTEAARKESHQTVVDIDDLDLPDSPESLLLKAVSGEDLQDRTDRAILTPWVKFLWESYRQCLDLLRNNSRVERLYQDIGQQAFKFCLKYSRKTEFRKLCDNLRTHLGHIHKHQHQQTAINLNNPESQAMHLETRLVQLDSAISMELWQEAFKAVEDIHGLITLSKKQPKPSLMANYYQKLGLVFSKSGNHLFHACTLHRLFNLSREQRKNLSQDELQKMASRVLCATLAIAIPPTRNVIGNLLVMDESAIEKQKKLATLLMLQVPPTRQSLVKDLVKHGSIQFAFPELQNLYQFLEVDFHPLNLYKKVKPVIDFIEQNDDLAQYVPQLEDIIITRVLKQVAQVYQQIKFSRFANLVPFASEHRLEGVIVDAAKALELQVRIDHRTRSLSFGTDLGVSQKEDIPEGPYIQSMPSEQIRNQVINIAQALNQAVEIIGPKESTVHEEEELKVAILNSYRLTAKKEHARILLRRQIIENRKEQLEQNQDQREREEYEQAEELKRKIFEAEMARLEREAEERNRQRQQEEHEQIKKKHVKERLDELRKTKILNIDEEEIADLDVEEIMAKQVEQLEKEKKELQERLKGQEKKVDYLARAKRIEEIPLLQEQFEEDQKTRREFWELQEKERIETLKQERTHALETKARLIQMKLDLDIFTSNLKKNKKSEYEEKLKDFEKQLGEERRKRLIERKLKRKEERKQKWIQDKEESAQRAHDELLKQERETKEREENERREAEEREYLEKKAKLDEQLNKQKAKEKEIEEREARRKEDEKKQHDVRRPQERVVMKEIETDWRRGEGTGDEPVADKTWKPKVGGWRERESEKENSWRSKRDAEHDVDESNIDAGREGQIERIGPVDKDFHELGGIQRDNDFKGPPREREDRDLRGPREDRDFRGTPREDKDIRGTPREDKDFRSTPREDIDFRGTPRDDFRGPSRDDFRAPRDDFRGPARDDRDFRGTPRDRTDIRVPPREDRDIRGTRGIGRDRDIRVTPDEREKNLRDVIKDRPAPRSDDRSPRDEHGPVKDDWRSGRSDERERPRPDNDNWRSGPRESTFDNWRDRRDDRGPPPARDDWRGNDRTRDAVQPRAGTGSSWRSREDGGPRDVPPRDIPRDGPREEPRRAGVESEGSWRRGGPVSDKVEKRGFDRDERRVPPRDDERRGPPRDDERRGP</sequence>
<feature type="region of interest" description="Disordered" evidence="7">
    <location>
        <begin position="612"/>
        <end position="633"/>
    </location>
</feature>
<dbReference type="HAMAP" id="MF_03000">
    <property type="entry name" value="eIF3a"/>
    <property type="match status" value="1"/>
</dbReference>
<organism evidence="9">
    <name type="scientific">Arion vulgaris</name>
    <dbReference type="NCBI Taxonomy" id="1028688"/>
    <lineage>
        <taxon>Eukaryota</taxon>
        <taxon>Metazoa</taxon>
        <taxon>Spiralia</taxon>
        <taxon>Lophotrochozoa</taxon>
        <taxon>Mollusca</taxon>
        <taxon>Gastropoda</taxon>
        <taxon>Heterobranchia</taxon>
        <taxon>Euthyneura</taxon>
        <taxon>Panpulmonata</taxon>
        <taxon>Eupulmonata</taxon>
        <taxon>Stylommatophora</taxon>
        <taxon>Helicina</taxon>
        <taxon>Arionoidea</taxon>
        <taxon>Arionidae</taxon>
        <taxon>Arion</taxon>
    </lineage>
</organism>
<evidence type="ECO:0000256" key="2">
    <source>
        <dbReference type="ARBA" id="ARBA00022490"/>
    </source>
</evidence>
<evidence type="ECO:0000256" key="5">
    <source>
        <dbReference type="ARBA" id="ARBA00022917"/>
    </source>
</evidence>
<dbReference type="InterPro" id="IPR054711">
    <property type="entry name" value="eIF3a_PCI_TPR-like"/>
</dbReference>
<feature type="domain" description="PCI" evidence="8">
    <location>
        <begin position="315"/>
        <end position="494"/>
    </location>
</feature>
<feature type="compositionally biased region" description="Basic and acidic residues" evidence="7">
    <location>
        <begin position="941"/>
        <end position="1180"/>
    </location>
</feature>
<evidence type="ECO:0000256" key="7">
    <source>
        <dbReference type="SAM" id="MobiDB-lite"/>
    </source>
</evidence>